<evidence type="ECO:0000256" key="9">
    <source>
        <dbReference type="ARBA" id="ARBA00023075"/>
    </source>
</evidence>
<evidence type="ECO:0000256" key="7">
    <source>
        <dbReference type="ARBA" id="ARBA00023004"/>
    </source>
</evidence>
<evidence type="ECO:0000256" key="2">
    <source>
        <dbReference type="ARBA" id="ARBA00022630"/>
    </source>
</evidence>
<evidence type="ECO:0000313" key="15">
    <source>
        <dbReference type="Proteomes" id="UP000617555"/>
    </source>
</evidence>
<dbReference type="PRINTS" id="PR00406">
    <property type="entry name" value="CYTB5RDTASE"/>
</dbReference>
<dbReference type="InterPro" id="IPR006058">
    <property type="entry name" value="2Fe2S_fd_BS"/>
</dbReference>
<dbReference type="Pfam" id="PF00970">
    <property type="entry name" value="FAD_binding_6"/>
    <property type="match status" value="1"/>
</dbReference>
<dbReference type="EMBL" id="BMII01000036">
    <property type="protein sequence ID" value="GGB71864.1"/>
    <property type="molecule type" value="Genomic_DNA"/>
</dbReference>
<keyword evidence="2" id="KW-0285">Flavoprotein</keyword>
<feature type="domain" description="2Fe-2S ferredoxin-type" evidence="12">
    <location>
        <begin position="328"/>
        <end position="416"/>
    </location>
</feature>
<evidence type="ECO:0000256" key="5">
    <source>
        <dbReference type="ARBA" id="ARBA00022827"/>
    </source>
</evidence>
<dbReference type="Proteomes" id="UP000617555">
    <property type="component" value="Unassembled WGS sequence"/>
</dbReference>
<dbReference type="SUPFAM" id="SSF54292">
    <property type="entry name" value="2Fe-2S ferredoxin-like"/>
    <property type="match status" value="1"/>
</dbReference>
<sequence>MRIATSIVYCVKGIKMSSIPSLGFSFSQALSAQTAKKAPTVSEPKVNVAPASVLPQALLAADSWQRGEVQLRCVEKWNETHDVVSFRFQGITPVKFNFKPGQFITFKLDINGVKTYRSYTISSSPSRPFSLVVTVKQIAGGVVSNYLAQSLNVGDEVTVTGPDGVFNLVDIVADKYLFLSAGCGVTPMHSMSRWLCDTTTDSDIAFVHSAKSVDDVIFADAMASMASRSQQFNLNYVLESADNQHQLTDKYAQTGCATGRLTLEALTKLVPDYQQRTVFVCGPEPYMAAVKLLLQAAEFDMTQFHQESFGDSSAMGIKAATEGRASTEQFMLSIGDKDISLSGDQTLLEGIESEKLPIIAACRSGVCGACKCQVISGTVTSTSQMALTADEIAAGFVLACSTKITSDVQLKMCNYSPTRS</sequence>
<dbReference type="InterPro" id="IPR008333">
    <property type="entry name" value="Cbr1-like_FAD-bd_dom"/>
</dbReference>
<dbReference type="CDD" id="cd06215">
    <property type="entry name" value="FNR_iron_sulfur_binding_1"/>
    <property type="match status" value="1"/>
</dbReference>
<dbReference type="CDD" id="cd00207">
    <property type="entry name" value="fer2"/>
    <property type="match status" value="1"/>
</dbReference>
<dbReference type="InterPro" id="IPR039261">
    <property type="entry name" value="FNR_nucleotide-bd"/>
</dbReference>
<dbReference type="Pfam" id="PF00111">
    <property type="entry name" value="Fer2"/>
    <property type="match status" value="1"/>
</dbReference>
<dbReference type="SUPFAM" id="SSF52343">
    <property type="entry name" value="Ferredoxin reductase-like, C-terminal NADP-linked domain"/>
    <property type="match status" value="1"/>
</dbReference>
<keyword evidence="15" id="KW-1185">Reference proteome</keyword>
<feature type="domain" description="FAD-binding FR-type" evidence="13">
    <location>
        <begin position="66"/>
        <end position="169"/>
    </location>
</feature>
<evidence type="ECO:0000259" key="13">
    <source>
        <dbReference type="PROSITE" id="PS51384"/>
    </source>
</evidence>
<dbReference type="PANTHER" id="PTHR47354">
    <property type="entry name" value="NADH OXIDOREDUCTASE HCR"/>
    <property type="match status" value="1"/>
</dbReference>
<keyword evidence="7" id="KW-0408">Iron</keyword>
<evidence type="ECO:0000313" key="14">
    <source>
        <dbReference type="EMBL" id="GGB71864.1"/>
    </source>
</evidence>
<dbReference type="InterPro" id="IPR001041">
    <property type="entry name" value="2Fe-2S_ferredoxin-type"/>
</dbReference>
<evidence type="ECO:0000256" key="3">
    <source>
        <dbReference type="ARBA" id="ARBA00022714"/>
    </source>
</evidence>
<organism evidence="14 15">
    <name type="scientific">Shewanella inventionis</name>
    <dbReference type="NCBI Taxonomy" id="1738770"/>
    <lineage>
        <taxon>Bacteria</taxon>
        <taxon>Pseudomonadati</taxon>
        <taxon>Pseudomonadota</taxon>
        <taxon>Gammaproteobacteria</taxon>
        <taxon>Alteromonadales</taxon>
        <taxon>Shewanellaceae</taxon>
        <taxon>Shewanella</taxon>
    </lineage>
</organism>
<evidence type="ECO:0000259" key="12">
    <source>
        <dbReference type="PROSITE" id="PS51085"/>
    </source>
</evidence>
<keyword evidence="3" id="KW-0001">2Fe-2S</keyword>
<dbReference type="InterPro" id="IPR017927">
    <property type="entry name" value="FAD-bd_FR_type"/>
</dbReference>
<gene>
    <name evidence="14" type="primary">hcr</name>
    <name evidence="14" type="ORF">GCM10011607_35430</name>
</gene>
<dbReference type="SUPFAM" id="SSF63380">
    <property type="entry name" value="Riboflavin synthase domain-like"/>
    <property type="match status" value="1"/>
</dbReference>
<keyword evidence="5" id="KW-0274">FAD</keyword>
<name>A0ABQ1JL84_9GAMM</name>
<proteinExistence type="inferred from homology"/>
<evidence type="ECO:0000256" key="11">
    <source>
        <dbReference type="ARBA" id="ARBA00061434"/>
    </source>
</evidence>
<dbReference type="Gene3D" id="3.10.20.30">
    <property type="match status" value="1"/>
</dbReference>
<dbReference type="Gene3D" id="2.40.30.10">
    <property type="entry name" value="Translation factors"/>
    <property type="match status" value="1"/>
</dbReference>
<keyword evidence="8" id="KW-0411">Iron-sulfur</keyword>
<keyword evidence="9" id="KW-0830">Ubiquinone</keyword>
<comment type="cofactor">
    <cofactor evidence="10">
        <name>[2Fe-2S] cluster</name>
        <dbReference type="ChEBI" id="CHEBI:190135"/>
    </cofactor>
</comment>
<protein>
    <submittedName>
        <fullName evidence="14">Hybrid-cluster NAD(P)-dependent oxidoreductase</fullName>
    </submittedName>
</protein>
<dbReference type="InterPro" id="IPR012675">
    <property type="entry name" value="Beta-grasp_dom_sf"/>
</dbReference>
<dbReference type="InterPro" id="IPR036010">
    <property type="entry name" value="2Fe-2S_ferredoxin-like_sf"/>
</dbReference>
<dbReference type="Pfam" id="PF00175">
    <property type="entry name" value="NAD_binding_1"/>
    <property type="match status" value="1"/>
</dbReference>
<dbReference type="Gene3D" id="3.40.50.80">
    <property type="entry name" value="Nucleotide-binding domain of ferredoxin-NADP reductase (FNR) module"/>
    <property type="match status" value="1"/>
</dbReference>
<keyword evidence="6" id="KW-0560">Oxidoreductase</keyword>
<dbReference type="InterPro" id="IPR050415">
    <property type="entry name" value="MRET"/>
</dbReference>
<evidence type="ECO:0000256" key="4">
    <source>
        <dbReference type="ARBA" id="ARBA00022723"/>
    </source>
</evidence>
<comment type="cofactor">
    <cofactor evidence="1">
        <name>FAD</name>
        <dbReference type="ChEBI" id="CHEBI:57692"/>
    </cofactor>
</comment>
<dbReference type="PROSITE" id="PS00197">
    <property type="entry name" value="2FE2S_FER_1"/>
    <property type="match status" value="1"/>
</dbReference>
<dbReference type="InterPro" id="IPR001433">
    <property type="entry name" value="OxRdtase_FAD/NAD-bd"/>
</dbReference>
<dbReference type="PROSITE" id="PS51085">
    <property type="entry name" value="2FE2S_FER_2"/>
    <property type="match status" value="1"/>
</dbReference>
<evidence type="ECO:0000256" key="1">
    <source>
        <dbReference type="ARBA" id="ARBA00001974"/>
    </source>
</evidence>
<accession>A0ABQ1JL84</accession>
<dbReference type="InterPro" id="IPR017938">
    <property type="entry name" value="Riboflavin_synthase-like_b-brl"/>
</dbReference>
<keyword evidence="4" id="KW-0479">Metal-binding</keyword>
<reference evidence="15" key="1">
    <citation type="journal article" date="2019" name="Int. J. Syst. Evol. Microbiol.">
        <title>The Global Catalogue of Microorganisms (GCM) 10K type strain sequencing project: providing services to taxonomists for standard genome sequencing and annotation.</title>
        <authorList>
            <consortium name="The Broad Institute Genomics Platform"/>
            <consortium name="The Broad Institute Genome Sequencing Center for Infectious Disease"/>
            <person name="Wu L."/>
            <person name="Ma J."/>
        </authorList>
    </citation>
    <scope>NUCLEOTIDE SEQUENCE [LARGE SCALE GENOMIC DNA]</scope>
    <source>
        <strain evidence="15">CGMCC 1.15339</strain>
    </source>
</reference>
<dbReference type="PROSITE" id="PS51384">
    <property type="entry name" value="FAD_FR"/>
    <property type="match status" value="1"/>
</dbReference>
<comment type="similarity">
    <text evidence="11">In the N-terminal section; belongs to the FAD-binding oxidoreductase type 6 family.</text>
</comment>
<dbReference type="PANTHER" id="PTHR47354:SF6">
    <property type="entry name" value="NADH OXIDOREDUCTASE HCR"/>
    <property type="match status" value="1"/>
</dbReference>
<evidence type="ECO:0000256" key="8">
    <source>
        <dbReference type="ARBA" id="ARBA00023014"/>
    </source>
</evidence>
<comment type="caution">
    <text evidence="14">The sequence shown here is derived from an EMBL/GenBank/DDBJ whole genome shotgun (WGS) entry which is preliminary data.</text>
</comment>
<evidence type="ECO:0000256" key="10">
    <source>
        <dbReference type="ARBA" id="ARBA00034078"/>
    </source>
</evidence>
<evidence type="ECO:0000256" key="6">
    <source>
        <dbReference type="ARBA" id="ARBA00023002"/>
    </source>
</evidence>